<dbReference type="EMBL" id="MN738853">
    <property type="protein sequence ID" value="QHT28203.1"/>
    <property type="molecule type" value="Genomic_DNA"/>
</dbReference>
<protein>
    <recommendedName>
        <fullName evidence="2">ZZ-type domain-containing protein</fullName>
    </recommendedName>
</protein>
<evidence type="ECO:0008006" key="2">
    <source>
        <dbReference type="Google" id="ProtNLM"/>
    </source>
</evidence>
<evidence type="ECO:0000313" key="1">
    <source>
        <dbReference type="EMBL" id="QHT28203.1"/>
    </source>
</evidence>
<reference evidence="1" key="1">
    <citation type="journal article" date="2020" name="Nature">
        <title>Giant virus diversity and host interactions through global metagenomics.</title>
        <authorList>
            <person name="Schulz F."/>
            <person name="Roux S."/>
            <person name="Paez-Espino D."/>
            <person name="Jungbluth S."/>
            <person name="Walsh D.A."/>
            <person name="Denef V.J."/>
            <person name="McMahon K.D."/>
            <person name="Konstantinidis K.T."/>
            <person name="Eloe-Fadrosh E.A."/>
            <person name="Kyrpides N.C."/>
            <person name="Woyke T."/>
        </authorList>
    </citation>
    <scope>NUCLEOTIDE SEQUENCE</scope>
    <source>
        <strain evidence="1">GVMAG-M-3300001348-25</strain>
    </source>
</reference>
<proteinExistence type="predicted"/>
<dbReference type="AlphaFoldDB" id="A0A6C0EIF6"/>
<name>A0A6C0EIF6_9ZZZZ</name>
<accession>A0A6C0EIF6</accession>
<sequence length="65" mass="8170">MEDNDDGKKRYEKCDNCKKMIDCWKHNIYILIKYDDELYFCLECFDKNKNSYKKDNWYCEDFLDE</sequence>
<organism evidence="1">
    <name type="scientific">viral metagenome</name>
    <dbReference type="NCBI Taxonomy" id="1070528"/>
    <lineage>
        <taxon>unclassified sequences</taxon>
        <taxon>metagenomes</taxon>
        <taxon>organismal metagenomes</taxon>
    </lineage>
</organism>